<dbReference type="InterPro" id="IPR010930">
    <property type="entry name" value="Flg_bb/hook_C_dom"/>
</dbReference>
<evidence type="ECO:0000256" key="2">
    <source>
        <dbReference type="ARBA" id="ARBA00004613"/>
    </source>
</evidence>
<dbReference type="NCBIfam" id="TIGR02492">
    <property type="entry name" value="flgK_ends"/>
    <property type="match status" value="1"/>
</dbReference>
<accession>A0ABQ6YX34</accession>
<evidence type="ECO:0000256" key="4">
    <source>
        <dbReference type="ARBA" id="ARBA00016244"/>
    </source>
</evidence>
<comment type="subcellular location">
    <subcellularLocation>
        <location evidence="1 7">Bacterial flagellum</location>
    </subcellularLocation>
    <subcellularLocation>
        <location evidence="2 7">Secreted</location>
    </subcellularLocation>
</comment>
<dbReference type="InterPro" id="IPR002371">
    <property type="entry name" value="FlgK"/>
</dbReference>
<dbReference type="Proteomes" id="UP000782705">
    <property type="component" value="Unassembled WGS sequence"/>
</dbReference>
<keyword evidence="10" id="KW-0282">Flagellum</keyword>
<keyword evidence="10" id="KW-0969">Cilium</keyword>
<keyword evidence="11" id="KW-1185">Reference proteome</keyword>
<proteinExistence type="inferred from homology"/>
<evidence type="ECO:0000313" key="11">
    <source>
        <dbReference type="Proteomes" id="UP000782705"/>
    </source>
</evidence>
<sequence>MTGLFGTLGTATRGMNVNQTALQTSGHNIANTNRDGYSRQRIHMQAETPYYMAGVGAIGMGVKATSVDRIVDSFIRGQVNEAYSKFRFYEQKSDALGQLERIMNEPSKTGLINQLSVMYDSWSKLGSNPELATSKTLVVKNSETFTDTIRQMRTQMKQLKGEVIANVEKGALDFNQKIEQLATLNDQIFAIASNGTVPNDLLDTRDTLLKDISGLANNTVKFDKFGRVSSLKIGGEQGPEVLNLNEVKKISVVSGDEDPSNTISLGGDAQQKKTIAGNALPLGTIVIADTTDPDNITVSEVALTEGEIGGFKEAGKEIDERMGELDTFVQSVADRLNAVYNRDKVPGEDFFTFDKDGNLEVNEQLRKNPSGLRTGYGTDEGDGSLAKDMAKVFSEKDGDKMTFADRYNNIVTKNGISKQQADNTAESQLTLLNQLEYKNESVSGVNINEEVSDVIRFSQAFQANARIIQTVSEMLDTLINRTGV</sequence>
<reference evidence="10 11" key="1">
    <citation type="submission" date="2016-06" db="EMBL/GenBank/DDBJ databases">
        <title>Four novel species of enterococci isolated from chicken manure.</title>
        <authorList>
            <person name="Van Tyne D."/>
        </authorList>
    </citation>
    <scope>NUCLEOTIDE SEQUENCE [LARGE SCALE GENOMIC DNA]</scope>
    <source>
        <strain evidence="10 11">CU12B</strain>
    </source>
</reference>
<keyword evidence="5 7" id="KW-0964">Secreted</keyword>
<protein>
    <recommendedName>
        <fullName evidence="4 7">Flagellar hook-associated protein 1</fullName>
        <shortName evidence="7">HAP1</shortName>
    </recommendedName>
</protein>
<dbReference type="Pfam" id="PF22638">
    <property type="entry name" value="FlgK_D1"/>
    <property type="match status" value="1"/>
</dbReference>
<feature type="domain" description="Flagellar hook-associated protein FlgK helical" evidence="9">
    <location>
        <begin position="96"/>
        <end position="351"/>
    </location>
</feature>
<evidence type="ECO:0000256" key="7">
    <source>
        <dbReference type="RuleBase" id="RU362065"/>
    </source>
</evidence>
<dbReference type="PANTHER" id="PTHR30033:SF1">
    <property type="entry name" value="FLAGELLAR HOOK-ASSOCIATED PROTEIN 1"/>
    <property type="match status" value="1"/>
</dbReference>
<dbReference type="RefSeq" id="WP_161903020.1">
    <property type="nucleotide sequence ID" value="NZ_MAEL01000054.1"/>
</dbReference>
<keyword evidence="6 7" id="KW-0975">Bacterial flagellum</keyword>
<feature type="domain" description="Flagellar basal-body/hook protein C-terminal" evidence="8">
    <location>
        <begin position="442"/>
        <end position="480"/>
    </location>
</feature>
<dbReference type="InterPro" id="IPR053927">
    <property type="entry name" value="FlgK_helical"/>
</dbReference>
<evidence type="ECO:0000256" key="3">
    <source>
        <dbReference type="ARBA" id="ARBA00009677"/>
    </source>
</evidence>
<dbReference type="PANTHER" id="PTHR30033">
    <property type="entry name" value="FLAGELLAR HOOK-ASSOCIATED PROTEIN 1"/>
    <property type="match status" value="1"/>
</dbReference>
<keyword evidence="10" id="KW-0966">Cell projection</keyword>
<dbReference type="EMBL" id="MAEL01000054">
    <property type="protein sequence ID" value="KAF1302039.1"/>
    <property type="molecule type" value="Genomic_DNA"/>
</dbReference>
<evidence type="ECO:0000256" key="6">
    <source>
        <dbReference type="ARBA" id="ARBA00023143"/>
    </source>
</evidence>
<evidence type="ECO:0000259" key="8">
    <source>
        <dbReference type="Pfam" id="PF06429"/>
    </source>
</evidence>
<comment type="similarity">
    <text evidence="3 7">Belongs to the flagella basal body rod proteins family.</text>
</comment>
<evidence type="ECO:0000256" key="5">
    <source>
        <dbReference type="ARBA" id="ARBA00022525"/>
    </source>
</evidence>
<name>A0ABQ6YX34_9ENTE</name>
<gene>
    <name evidence="7" type="primary">flgK</name>
    <name evidence="10" type="ORF">BAU17_01325</name>
</gene>
<evidence type="ECO:0000256" key="1">
    <source>
        <dbReference type="ARBA" id="ARBA00004365"/>
    </source>
</evidence>
<evidence type="ECO:0000313" key="10">
    <source>
        <dbReference type="EMBL" id="KAF1302039.1"/>
    </source>
</evidence>
<dbReference type="Pfam" id="PF06429">
    <property type="entry name" value="Flg_bbr_C"/>
    <property type="match status" value="1"/>
</dbReference>
<evidence type="ECO:0000259" key="9">
    <source>
        <dbReference type="Pfam" id="PF22638"/>
    </source>
</evidence>
<comment type="caution">
    <text evidence="10">The sequence shown here is derived from an EMBL/GenBank/DDBJ whole genome shotgun (WGS) entry which is preliminary data.</text>
</comment>
<dbReference type="SUPFAM" id="SSF64518">
    <property type="entry name" value="Phase 1 flagellin"/>
    <property type="match status" value="1"/>
</dbReference>
<dbReference type="PRINTS" id="PR01005">
    <property type="entry name" value="FLGHOOKAP1"/>
</dbReference>
<organism evidence="10 11">
    <name type="scientific">Candidatus Enterococcus willemsii</name>
    <dbReference type="NCBI Taxonomy" id="1857215"/>
    <lineage>
        <taxon>Bacteria</taxon>
        <taxon>Bacillati</taxon>
        <taxon>Bacillota</taxon>
        <taxon>Bacilli</taxon>
        <taxon>Lactobacillales</taxon>
        <taxon>Enterococcaceae</taxon>
        <taxon>Enterococcus</taxon>
    </lineage>
</organism>